<name>A0AAV4CRT9_9GAST</name>
<protein>
    <submittedName>
        <fullName evidence="2">Uncharacterized protein</fullName>
    </submittedName>
</protein>
<gene>
    <name evidence="2" type="ORF">PoB_006105500</name>
</gene>
<comment type="caution">
    <text evidence="2">The sequence shown here is derived from an EMBL/GenBank/DDBJ whole genome shotgun (WGS) entry which is preliminary data.</text>
</comment>
<reference evidence="2 3" key="1">
    <citation type="journal article" date="2021" name="Elife">
        <title>Chloroplast acquisition without the gene transfer in kleptoplastic sea slugs, Plakobranchus ocellatus.</title>
        <authorList>
            <person name="Maeda T."/>
            <person name="Takahashi S."/>
            <person name="Yoshida T."/>
            <person name="Shimamura S."/>
            <person name="Takaki Y."/>
            <person name="Nagai Y."/>
            <person name="Toyoda A."/>
            <person name="Suzuki Y."/>
            <person name="Arimoto A."/>
            <person name="Ishii H."/>
            <person name="Satoh N."/>
            <person name="Nishiyama T."/>
            <person name="Hasebe M."/>
            <person name="Maruyama T."/>
            <person name="Minagawa J."/>
            <person name="Obokata J."/>
            <person name="Shigenobu S."/>
        </authorList>
    </citation>
    <scope>NUCLEOTIDE SEQUENCE [LARGE SCALE GENOMIC DNA]</scope>
</reference>
<feature type="compositionally biased region" description="Low complexity" evidence="1">
    <location>
        <begin position="75"/>
        <end position="84"/>
    </location>
</feature>
<keyword evidence="3" id="KW-1185">Reference proteome</keyword>
<feature type="compositionally biased region" description="Basic and acidic residues" evidence="1">
    <location>
        <begin position="51"/>
        <end position="64"/>
    </location>
</feature>
<sequence length="90" mass="10084">MPSHVWSKATKDTNASKKEQKISRDEMLWKQIKPEDADESLKQNSSTSSEARFEGDALNREQRRSQMKKIVLMIGSSSLGSSSSNPCQVP</sequence>
<organism evidence="2 3">
    <name type="scientific">Plakobranchus ocellatus</name>
    <dbReference type="NCBI Taxonomy" id="259542"/>
    <lineage>
        <taxon>Eukaryota</taxon>
        <taxon>Metazoa</taxon>
        <taxon>Spiralia</taxon>
        <taxon>Lophotrochozoa</taxon>
        <taxon>Mollusca</taxon>
        <taxon>Gastropoda</taxon>
        <taxon>Heterobranchia</taxon>
        <taxon>Euthyneura</taxon>
        <taxon>Panpulmonata</taxon>
        <taxon>Sacoglossa</taxon>
        <taxon>Placobranchoidea</taxon>
        <taxon>Plakobranchidae</taxon>
        <taxon>Plakobranchus</taxon>
    </lineage>
</organism>
<evidence type="ECO:0000313" key="2">
    <source>
        <dbReference type="EMBL" id="GFO34550.1"/>
    </source>
</evidence>
<feature type="compositionally biased region" description="Basic and acidic residues" evidence="1">
    <location>
        <begin position="9"/>
        <end position="41"/>
    </location>
</feature>
<evidence type="ECO:0000256" key="1">
    <source>
        <dbReference type="SAM" id="MobiDB-lite"/>
    </source>
</evidence>
<feature type="region of interest" description="Disordered" evidence="1">
    <location>
        <begin position="1"/>
        <end position="90"/>
    </location>
</feature>
<accession>A0AAV4CRT9</accession>
<evidence type="ECO:0000313" key="3">
    <source>
        <dbReference type="Proteomes" id="UP000735302"/>
    </source>
</evidence>
<dbReference type="Proteomes" id="UP000735302">
    <property type="component" value="Unassembled WGS sequence"/>
</dbReference>
<dbReference type="EMBL" id="BLXT01006926">
    <property type="protein sequence ID" value="GFO34550.1"/>
    <property type="molecule type" value="Genomic_DNA"/>
</dbReference>
<proteinExistence type="predicted"/>
<dbReference type="AlphaFoldDB" id="A0AAV4CRT9"/>